<evidence type="ECO:0000256" key="2">
    <source>
        <dbReference type="ARBA" id="ARBA00006434"/>
    </source>
</evidence>
<dbReference type="PANTHER" id="PTHR45897:SF4">
    <property type="entry name" value="HIGH-AFFINITY CHOLINE TRANSPORTER 1"/>
    <property type="match status" value="1"/>
</dbReference>
<comment type="similarity">
    <text evidence="2 13">Belongs to the sodium:solute symporter (SSF) (TC 2.A.21) family.</text>
</comment>
<feature type="transmembrane region" description="Helical" evidence="14">
    <location>
        <begin position="464"/>
        <end position="484"/>
    </location>
</feature>
<evidence type="ECO:0000256" key="10">
    <source>
        <dbReference type="ARBA" id="ARBA00023136"/>
    </source>
</evidence>
<evidence type="ECO:0008006" key="17">
    <source>
        <dbReference type="Google" id="ProtNLM"/>
    </source>
</evidence>
<feature type="transmembrane region" description="Helical" evidence="14">
    <location>
        <begin position="433"/>
        <end position="452"/>
    </location>
</feature>
<dbReference type="PANTHER" id="PTHR45897">
    <property type="entry name" value="HIGH-AFFINITY CHOLINE TRANSPORTER 1"/>
    <property type="match status" value="1"/>
</dbReference>
<dbReference type="PROSITE" id="PS50283">
    <property type="entry name" value="NA_SOLUT_SYMP_3"/>
    <property type="match status" value="1"/>
</dbReference>
<keyword evidence="10 14" id="KW-0472">Membrane</keyword>
<feature type="transmembrane region" description="Helical" evidence="14">
    <location>
        <begin position="267"/>
        <end position="289"/>
    </location>
</feature>
<keyword evidence="7 14" id="KW-1133">Transmembrane helix</keyword>
<evidence type="ECO:0000256" key="5">
    <source>
        <dbReference type="ARBA" id="ARBA00022847"/>
    </source>
</evidence>
<proteinExistence type="inferred from homology"/>
<dbReference type="GO" id="GO:0005307">
    <property type="term" value="F:choline:sodium symporter activity"/>
    <property type="evidence" value="ECO:0007669"/>
    <property type="project" value="TreeGrafter"/>
</dbReference>
<dbReference type="InterPro" id="IPR001734">
    <property type="entry name" value="Na/solute_symporter"/>
</dbReference>
<reference evidence="15" key="1">
    <citation type="submission" date="2022-03" db="EMBL/GenBank/DDBJ databases">
        <authorList>
            <person name="Martin C."/>
        </authorList>
    </citation>
    <scope>NUCLEOTIDE SEQUENCE</scope>
</reference>
<sequence>MVDVAGVVVLIVFYVIILVVGILAAKYTKTEGASETERSLVAGRQLNLCVGIISMTASAVGGGFLNGYAESVALYGLIWTLIPVGGMIGNFLSSFAFGGEMRRRKYLTMLDPFYEKYGKEVTAILFLVALFSDTLWTASILSALGSSLSIILGLSSVVSIVVSALIAVCYTMIGQMISVSYTDVVELAFIIIGFGIAIPFAASNENVNLSSLSETQDRWLGTIKPIQIASYIDLVITVWILGALPWQCLYQRFLSAKSVRDAKIMGVLGGIMVAIIGAAPISIGIIGIVTDWNNTSYGADPIQANEASMILPLVMYHLTPKPVAIIALCAVTAAVMSSMDSAILGASGMFTQNVYRVVIRKKPSLREQTWVRQIALVVMGVTSSLIAIFGGTTVIGLYYASADVAVVVIVPQLICSMYIGVANGYGALLGSGLALVLIFGKGQPMINVYAFVPYPPYDNEGDIFPVRSLCMIVAILTTVVVSYVTRMMFKKGLLAQRFDIFNQFSTVKPEVSDDLFQDGESNRDILLKTT</sequence>
<dbReference type="EMBL" id="CAIIXF020000010">
    <property type="protein sequence ID" value="CAH1797563.1"/>
    <property type="molecule type" value="Genomic_DNA"/>
</dbReference>
<keyword evidence="3" id="KW-0813">Transport</keyword>
<evidence type="ECO:0000256" key="1">
    <source>
        <dbReference type="ARBA" id="ARBA00004141"/>
    </source>
</evidence>
<dbReference type="InterPro" id="IPR038377">
    <property type="entry name" value="Na/Glc_symporter_sf"/>
</dbReference>
<keyword evidence="16" id="KW-1185">Reference proteome</keyword>
<evidence type="ECO:0000256" key="7">
    <source>
        <dbReference type="ARBA" id="ARBA00022989"/>
    </source>
</evidence>
<dbReference type="CDD" id="cd11474">
    <property type="entry name" value="SLC5sbd_CHT"/>
    <property type="match status" value="1"/>
</dbReference>
<evidence type="ECO:0000313" key="16">
    <source>
        <dbReference type="Proteomes" id="UP000749559"/>
    </source>
</evidence>
<evidence type="ECO:0000256" key="13">
    <source>
        <dbReference type="RuleBase" id="RU362091"/>
    </source>
</evidence>
<feature type="transmembrane region" description="Helical" evidence="14">
    <location>
        <begin position="184"/>
        <end position="202"/>
    </location>
</feature>
<feature type="transmembrane region" description="Helical" evidence="14">
    <location>
        <begin position="46"/>
        <end position="65"/>
    </location>
</feature>
<feature type="transmembrane region" description="Helical" evidence="14">
    <location>
        <begin position="370"/>
        <end position="391"/>
    </location>
</feature>
<keyword evidence="9" id="KW-0406">Ion transport</keyword>
<organism evidence="15 16">
    <name type="scientific">Owenia fusiformis</name>
    <name type="common">Polychaete worm</name>
    <dbReference type="NCBI Taxonomy" id="6347"/>
    <lineage>
        <taxon>Eukaryota</taxon>
        <taxon>Metazoa</taxon>
        <taxon>Spiralia</taxon>
        <taxon>Lophotrochozoa</taxon>
        <taxon>Annelida</taxon>
        <taxon>Polychaeta</taxon>
        <taxon>Sedentaria</taxon>
        <taxon>Canalipalpata</taxon>
        <taxon>Sabellida</taxon>
        <taxon>Oweniida</taxon>
        <taxon>Oweniidae</taxon>
        <taxon>Owenia</taxon>
    </lineage>
</organism>
<evidence type="ECO:0000256" key="3">
    <source>
        <dbReference type="ARBA" id="ARBA00022448"/>
    </source>
</evidence>
<feature type="transmembrane region" description="Helical" evidence="14">
    <location>
        <begin position="323"/>
        <end position="350"/>
    </location>
</feature>
<evidence type="ECO:0000256" key="8">
    <source>
        <dbReference type="ARBA" id="ARBA00023053"/>
    </source>
</evidence>
<evidence type="ECO:0000256" key="14">
    <source>
        <dbReference type="SAM" id="Phobius"/>
    </source>
</evidence>
<dbReference type="GO" id="GO:0008292">
    <property type="term" value="P:acetylcholine biosynthetic process"/>
    <property type="evidence" value="ECO:0007669"/>
    <property type="project" value="TreeGrafter"/>
</dbReference>
<evidence type="ECO:0000256" key="4">
    <source>
        <dbReference type="ARBA" id="ARBA00022692"/>
    </source>
</evidence>
<evidence type="ECO:0000256" key="9">
    <source>
        <dbReference type="ARBA" id="ARBA00023065"/>
    </source>
</evidence>
<feature type="transmembrane region" description="Helical" evidence="14">
    <location>
        <begin position="120"/>
        <end position="144"/>
    </location>
</feature>
<keyword evidence="8" id="KW-0915">Sodium</keyword>
<dbReference type="OrthoDB" id="546820at2759"/>
<dbReference type="Proteomes" id="UP000749559">
    <property type="component" value="Unassembled WGS sequence"/>
</dbReference>
<evidence type="ECO:0000313" key="15">
    <source>
        <dbReference type="EMBL" id="CAH1797563.1"/>
    </source>
</evidence>
<feature type="transmembrane region" description="Helical" evidence="14">
    <location>
        <begin position="150"/>
        <end position="172"/>
    </location>
</feature>
<feature type="transmembrane region" description="Helical" evidence="14">
    <location>
        <begin position="228"/>
        <end position="246"/>
    </location>
</feature>
<dbReference type="AlphaFoldDB" id="A0A8S4PUP1"/>
<evidence type="ECO:0000256" key="12">
    <source>
        <dbReference type="ARBA" id="ARBA00023201"/>
    </source>
</evidence>
<gene>
    <name evidence="15" type="ORF">OFUS_LOCUS21827</name>
</gene>
<keyword evidence="4 14" id="KW-0812">Transmembrane</keyword>
<accession>A0A8S4PUP1</accession>
<evidence type="ECO:0000256" key="11">
    <source>
        <dbReference type="ARBA" id="ARBA00023180"/>
    </source>
</evidence>
<keyword evidence="5" id="KW-0769">Symport</keyword>
<dbReference type="InterPro" id="IPR052244">
    <property type="entry name" value="Choline_transporter"/>
</dbReference>
<dbReference type="Gene3D" id="1.20.1730.10">
    <property type="entry name" value="Sodium/glucose cotransporter"/>
    <property type="match status" value="1"/>
</dbReference>
<comment type="subcellular location">
    <subcellularLocation>
        <location evidence="1">Membrane</location>
        <topology evidence="1">Multi-pass membrane protein</topology>
    </subcellularLocation>
</comment>
<protein>
    <recommendedName>
        <fullName evidence="17">High-affinity choline transporter 1</fullName>
    </recommendedName>
</protein>
<dbReference type="GO" id="GO:0005886">
    <property type="term" value="C:plasma membrane"/>
    <property type="evidence" value="ECO:0007669"/>
    <property type="project" value="TreeGrafter"/>
</dbReference>
<keyword evidence="11" id="KW-0325">Glycoprotein</keyword>
<keyword evidence="6" id="KW-0530">Neurotransmitter biosynthesis</keyword>
<name>A0A8S4PUP1_OWEFU</name>
<feature type="transmembrane region" description="Helical" evidence="14">
    <location>
        <begin position="77"/>
        <end position="99"/>
    </location>
</feature>
<feature type="transmembrane region" description="Helical" evidence="14">
    <location>
        <begin position="397"/>
        <end position="421"/>
    </location>
</feature>
<comment type="caution">
    <text evidence="15">The sequence shown here is derived from an EMBL/GenBank/DDBJ whole genome shotgun (WGS) entry which is preliminary data.</text>
</comment>
<keyword evidence="12" id="KW-0739">Sodium transport</keyword>
<evidence type="ECO:0000256" key="6">
    <source>
        <dbReference type="ARBA" id="ARBA00022979"/>
    </source>
</evidence>
<feature type="transmembrane region" description="Helical" evidence="14">
    <location>
        <begin position="6"/>
        <end position="25"/>
    </location>
</feature>
<dbReference type="Pfam" id="PF00474">
    <property type="entry name" value="SSF"/>
    <property type="match status" value="1"/>
</dbReference>